<dbReference type="AlphaFoldDB" id="A0A7W5ARL5"/>
<dbReference type="Proteomes" id="UP000590749">
    <property type="component" value="Unassembled WGS sequence"/>
</dbReference>
<protein>
    <submittedName>
        <fullName evidence="2">Ketosteroid isomerase-like protein</fullName>
    </submittedName>
</protein>
<reference evidence="2 3" key="1">
    <citation type="submission" date="2020-08" db="EMBL/GenBank/DDBJ databases">
        <title>Genomic Encyclopedia of Type Strains, Phase III (KMG-III): the genomes of soil and plant-associated and newly described type strains.</title>
        <authorList>
            <person name="Whitman W."/>
        </authorList>
    </citation>
    <scope>NUCLEOTIDE SEQUENCE [LARGE SCALE GENOMIC DNA]</scope>
    <source>
        <strain evidence="2 3">CECT 3287</strain>
    </source>
</reference>
<comment type="caution">
    <text evidence="2">The sequence shown here is derived from an EMBL/GenBank/DDBJ whole genome shotgun (WGS) entry which is preliminary data.</text>
</comment>
<dbReference type="EMBL" id="JACHXF010000034">
    <property type="protein sequence ID" value="MBB3101147.1"/>
    <property type="molecule type" value="Genomic_DNA"/>
</dbReference>
<gene>
    <name evidence="2" type="ORF">FHR83_008875</name>
</gene>
<feature type="domain" description="SnoaL-like" evidence="1">
    <location>
        <begin position="8"/>
        <end position="115"/>
    </location>
</feature>
<evidence type="ECO:0000313" key="2">
    <source>
        <dbReference type="EMBL" id="MBB3101147.1"/>
    </source>
</evidence>
<organism evidence="2 3">
    <name type="scientific">Actinoplanes campanulatus</name>
    <dbReference type="NCBI Taxonomy" id="113559"/>
    <lineage>
        <taxon>Bacteria</taxon>
        <taxon>Bacillati</taxon>
        <taxon>Actinomycetota</taxon>
        <taxon>Actinomycetes</taxon>
        <taxon>Micromonosporales</taxon>
        <taxon>Micromonosporaceae</taxon>
        <taxon>Actinoplanes</taxon>
    </lineage>
</organism>
<dbReference type="InterPro" id="IPR032710">
    <property type="entry name" value="NTF2-like_dom_sf"/>
</dbReference>
<keyword evidence="2" id="KW-0413">Isomerase</keyword>
<dbReference type="SUPFAM" id="SSF54427">
    <property type="entry name" value="NTF2-like"/>
    <property type="match status" value="1"/>
</dbReference>
<dbReference type="Gene3D" id="3.10.450.50">
    <property type="match status" value="1"/>
</dbReference>
<dbReference type="RefSeq" id="WP_183227452.1">
    <property type="nucleotide sequence ID" value="NZ_BMPW01000039.1"/>
</dbReference>
<accession>A0A7W5ARL5</accession>
<dbReference type="GO" id="GO:0016853">
    <property type="term" value="F:isomerase activity"/>
    <property type="evidence" value="ECO:0007669"/>
    <property type="project" value="UniProtKB-KW"/>
</dbReference>
<proteinExistence type="predicted"/>
<dbReference type="InterPro" id="IPR037401">
    <property type="entry name" value="SnoaL-like"/>
</dbReference>
<name>A0A7W5ARL5_9ACTN</name>
<evidence type="ECO:0000259" key="1">
    <source>
        <dbReference type="Pfam" id="PF12680"/>
    </source>
</evidence>
<sequence length="123" mass="13331">MTIRDLARRSQAAAGVKDREGWLGLFADDAIVEDPVGPSPLCPDGRGHRGAEAIARFYDTVIGMVDGMRFEIERSYLCGEEVADVGSIHITLPGGQAARVNGVFTYRSDGAGRIAALRAYWEF</sequence>
<dbReference type="Pfam" id="PF12680">
    <property type="entry name" value="SnoaL_2"/>
    <property type="match status" value="1"/>
</dbReference>
<keyword evidence="3" id="KW-1185">Reference proteome</keyword>
<evidence type="ECO:0000313" key="3">
    <source>
        <dbReference type="Proteomes" id="UP000590749"/>
    </source>
</evidence>